<accession>J9FP16</accession>
<name>J9FP16_9ZZZZ</name>
<sequence length="127" mass="14554">MVEKGIFKTRAQDTCSTAYHFQLAFYVFQENGTYVSYCPSLDISSSGRDFREAVENFYKCFQLHIDCCMKAGTLHDDLLVHGWNFTKSNVAPPAFSVLMKKPEMKKLMNSDLCFERVVTSVRLPLFA</sequence>
<gene>
    <name evidence="1" type="ORF">EVA_15218</name>
</gene>
<dbReference type="InterPro" id="IPR035069">
    <property type="entry name" value="TTHA1013/TTHA0281-like"/>
</dbReference>
<reference evidence="1" key="1">
    <citation type="journal article" date="2012" name="PLoS ONE">
        <title>Gene sets for utilization of primary and secondary nutrition supplies in the distal gut of endangered iberian lynx.</title>
        <authorList>
            <person name="Alcaide M."/>
            <person name="Messina E."/>
            <person name="Richter M."/>
            <person name="Bargiela R."/>
            <person name="Peplies J."/>
            <person name="Huws S.A."/>
            <person name="Newbold C.J."/>
            <person name="Golyshin P.N."/>
            <person name="Simon M.A."/>
            <person name="Lopez G."/>
            <person name="Yakimov M.M."/>
            <person name="Ferrer M."/>
        </authorList>
    </citation>
    <scope>NUCLEOTIDE SEQUENCE</scope>
</reference>
<protein>
    <submittedName>
        <fullName evidence="1">Uncharacterized protein</fullName>
    </submittedName>
</protein>
<organism evidence="1">
    <name type="scientific">gut metagenome</name>
    <dbReference type="NCBI Taxonomy" id="749906"/>
    <lineage>
        <taxon>unclassified sequences</taxon>
        <taxon>metagenomes</taxon>
        <taxon>organismal metagenomes</taxon>
    </lineage>
</organism>
<dbReference type="AlphaFoldDB" id="J9FP16"/>
<dbReference type="SUPFAM" id="SSF143100">
    <property type="entry name" value="TTHA1013/TTHA0281-like"/>
    <property type="match status" value="1"/>
</dbReference>
<dbReference type="EMBL" id="AMCI01005170">
    <property type="protein sequence ID" value="EJW96671.1"/>
    <property type="molecule type" value="Genomic_DNA"/>
</dbReference>
<proteinExistence type="predicted"/>
<comment type="caution">
    <text evidence="1">The sequence shown here is derived from an EMBL/GenBank/DDBJ whole genome shotgun (WGS) entry which is preliminary data.</text>
</comment>
<evidence type="ECO:0000313" key="1">
    <source>
        <dbReference type="EMBL" id="EJW96671.1"/>
    </source>
</evidence>